<feature type="compositionally biased region" description="Low complexity" evidence="1">
    <location>
        <begin position="26"/>
        <end position="44"/>
    </location>
</feature>
<reference evidence="3" key="1">
    <citation type="submission" date="2022-11" db="UniProtKB">
        <authorList>
            <consortium name="WormBaseParasite"/>
        </authorList>
    </citation>
    <scope>IDENTIFICATION</scope>
</reference>
<accession>A0A915IQT1</accession>
<proteinExistence type="predicted"/>
<dbReference type="AlphaFoldDB" id="A0A915IQT1"/>
<sequence length="255" mass="26941">MPPPTTNVTQSSALPAVSLPPPNPPLSIFSNSTLDGNAQAQVPPIPAAPAQANSLALPPLSQKSTAATAISASASAISQIPPPSTAVQANNNTTMAHTDSSDSFMNIDLLQAPATSRASATDHCSSLAIANANEVHNFRIEAHDTLEQLSTAAVRITNNIPTVQTIDHFICAVSDRFQAQQLSIQLEIQEQVQSTNARFTALAEQMQQLISTTTAAAVAHNLPTRRPPPVTSWFHGEETPDIYIPNETLCETEPA</sequence>
<feature type="compositionally biased region" description="Polar residues" evidence="1">
    <location>
        <begin position="1"/>
        <end position="10"/>
    </location>
</feature>
<evidence type="ECO:0000313" key="3">
    <source>
        <dbReference type="WBParaSite" id="nRc.2.0.1.t16225-RA"/>
    </source>
</evidence>
<name>A0A915IQT1_ROMCU</name>
<organism evidence="2 3">
    <name type="scientific">Romanomermis culicivorax</name>
    <name type="common">Nematode worm</name>
    <dbReference type="NCBI Taxonomy" id="13658"/>
    <lineage>
        <taxon>Eukaryota</taxon>
        <taxon>Metazoa</taxon>
        <taxon>Ecdysozoa</taxon>
        <taxon>Nematoda</taxon>
        <taxon>Enoplea</taxon>
        <taxon>Dorylaimia</taxon>
        <taxon>Mermithida</taxon>
        <taxon>Mermithoidea</taxon>
        <taxon>Mermithidae</taxon>
        <taxon>Romanomermis</taxon>
    </lineage>
</organism>
<dbReference type="Proteomes" id="UP000887565">
    <property type="component" value="Unplaced"/>
</dbReference>
<keyword evidence="2" id="KW-1185">Reference proteome</keyword>
<evidence type="ECO:0000256" key="1">
    <source>
        <dbReference type="SAM" id="MobiDB-lite"/>
    </source>
</evidence>
<protein>
    <submittedName>
        <fullName evidence="3">Uncharacterized protein</fullName>
    </submittedName>
</protein>
<dbReference type="WBParaSite" id="nRc.2.0.1.t16225-RA">
    <property type="protein sequence ID" value="nRc.2.0.1.t16225-RA"/>
    <property type="gene ID" value="nRc.2.0.1.g16225"/>
</dbReference>
<evidence type="ECO:0000313" key="2">
    <source>
        <dbReference type="Proteomes" id="UP000887565"/>
    </source>
</evidence>
<feature type="region of interest" description="Disordered" evidence="1">
    <location>
        <begin position="1"/>
        <end position="44"/>
    </location>
</feature>